<proteinExistence type="predicted"/>
<feature type="compositionally biased region" description="Polar residues" evidence="1">
    <location>
        <begin position="1303"/>
        <end position="1325"/>
    </location>
</feature>
<feature type="compositionally biased region" description="Polar residues" evidence="1">
    <location>
        <begin position="154"/>
        <end position="168"/>
    </location>
</feature>
<reference evidence="3 4" key="1">
    <citation type="submission" date="2017-07" db="EMBL/GenBank/DDBJ databases">
        <authorList>
            <person name="Talla V."/>
            <person name="Backstrom N."/>
        </authorList>
    </citation>
    <scope>NUCLEOTIDE SEQUENCE [LARGE SCALE GENOMIC DNA]</scope>
</reference>
<feature type="compositionally biased region" description="Low complexity" evidence="1">
    <location>
        <begin position="1203"/>
        <end position="1221"/>
    </location>
</feature>
<dbReference type="GO" id="GO:0031410">
    <property type="term" value="C:cytoplasmic vesicle"/>
    <property type="evidence" value="ECO:0007669"/>
    <property type="project" value="TreeGrafter"/>
</dbReference>
<dbReference type="Pfam" id="PF02759">
    <property type="entry name" value="RUN"/>
    <property type="match status" value="1"/>
</dbReference>
<evidence type="ECO:0000313" key="4">
    <source>
        <dbReference type="Proteomes" id="UP000324832"/>
    </source>
</evidence>
<accession>A0A5E4Q5C7</accession>
<evidence type="ECO:0000313" key="3">
    <source>
        <dbReference type="EMBL" id="VVC92541.1"/>
    </source>
</evidence>
<feature type="region of interest" description="Disordered" evidence="1">
    <location>
        <begin position="818"/>
        <end position="847"/>
    </location>
</feature>
<feature type="compositionally biased region" description="Low complexity" evidence="1">
    <location>
        <begin position="411"/>
        <end position="427"/>
    </location>
</feature>
<feature type="region of interest" description="Disordered" evidence="1">
    <location>
        <begin position="154"/>
        <end position="182"/>
    </location>
</feature>
<dbReference type="InterPro" id="IPR037213">
    <property type="entry name" value="Run_dom_sf"/>
</dbReference>
<feature type="compositionally biased region" description="Low complexity" evidence="1">
    <location>
        <begin position="1352"/>
        <end position="1368"/>
    </location>
</feature>
<feature type="region of interest" description="Disordered" evidence="1">
    <location>
        <begin position="1190"/>
        <end position="1376"/>
    </location>
</feature>
<gene>
    <name evidence="3" type="ORF">LSINAPIS_LOCUS4967</name>
</gene>
<dbReference type="EMBL" id="FZQP02001337">
    <property type="protein sequence ID" value="VVC92541.1"/>
    <property type="molecule type" value="Genomic_DNA"/>
</dbReference>
<name>A0A5E4Q5C7_9NEOP</name>
<dbReference type="PROSITE" id="PS50826">
    <property type="entry name" value="RUN"/>
    <property type="match status" value="1"/>
</dbReference>
<dbReference type="CDD" id="cd17685">
    <property type="entry name" value="RUN_RUSC"/>
    <property type="match status" value="1"/>
</dbReference>
<evidence type="ECO:0000256" key="1">
    <source>
        <dbReference type="SAM" id="MobiDB-lite"/>
    </source>
</evidence>
<organism evidence="3 4">
    <name type="scientific">Leptidea sinapis</name>
    <dbReference type="NCBI Taxonomy" id="189913"/>
    <lineage>
        <taxon>Eukaryota</taxon>
        <taxon>Metazoa</taxon>
        <taxon>Ecdysozoa</taxon>
        <taxon>Arthropoda</taxon>
        <taxon>Hexapoda</taxon>
        <taxon>Insecta</taxon>
        <taxon>Pterygota</taxon>
        <taxon>Neoptera</taxon>
        <taxon>Endopterygota</taxon>
        <taxon>Lepidoptera</taxon>
        <taxon>Glossata</taxon>
        <taxon>Ditrysia</taxon>
        <taxon>Papilionoidea</taxon>
        <taxon>Pieridae</taxon>
        <taxon>Dismorphiinae</taxon>
        <taxon>Leptidea</taxon>
    </lineage>
</organism>
<dbReference type="Proteomes" id="UP000324832">
    <property type="component" value="Unassembled WGS sequence"/>
</dbReference>
<protein>
    <recommendedName>
        <fullName evidence="2">RUN domain-containing protein</fullName>
    </recommendedName>
</protein>
<feature type="compositionally biased region" description="Low complexity" evidence="1">
    <location>
        <begin position="631"/>
        <end position="645"/>
    </location>
</feature>
<feature type="compositionally biased region" description="Basic and acidic residues" evidence="1">
    <location>
        <begin position="700"/>
        <end position="712"/>
    </location>
</feature>
<feature type="region of interest" description="Disordered" evidence="1">
    <location>
        <begin position="631"/>
        <end position="665"/>
    </location>
</feature>
<feature type="compositionally biased region" description="Basic and acidic residues" evidence="1">
    <location>
        <begin position="1292"/>
        <end position="1302"/>
    </location>
</feature>
<feature type="compositionally biased region" description="Low complexity" evidence="1">
    <location>
        <begin position="252"/>
        <end position="267"/>
    </location>
</feature>
<dbReference type="Gene3D" id="1.20.58.900">
    <property type="match status" value="1"/>
</dbReference>
<evidence type="ECO:0000259" key="2">
    <source>
        <dbReference type="PROSITE" id="PS50826"/>
    </source>
</evidence>
<dbReference type="SMART" id="SM00593">
    <property type="entry name" value="RUN"/>
    <property type="match status" value="1"/>
</dbReference>
<feature type="region of interest" description="Disordered" evidence="1">
    <location>
        <begin position="238"/>
        <end position="267"/>
    </location>
</feature>
<feature type="compositionally biased region" description="Polar residues" evidence="1">
    <location>
        <begin position="647"/>
        <end position="663"/>
    </location>
</feature>
<feature type="region of interest" description="Disordered" evidence="1">
    <location>
        <begin position="905"/>
        <end position="951"/>
    </location>
</feature>
<feature type="region of interest" description="Disordered" evidence="1">
    <location>
        <begin position="683"/>
        <end position="723"/>
    </location>
</feature>
<dbReference type="SUPFAM" id="SSF140741">
    <property type="entry name" value="RUN domain-like"/>
    <property type="match status" value="1"/>
</dbReference>
<feature type="region of interest" description="Disordered" evidence="1">
    <location>
        <begin position="393"/>
        <end position="466"/>
    </location>
</feature>
<dbReference type="InterPro" id="IPR004012">
    <property type="entry name" value="Run_dom"/>
</dbReference>
<sequence length="1376" mass="152771">MTANLPHDVIDHRANDGQESVGSMNTMSICKSELLFSPVKEAAHGVHFSVDSLDCELPTEQDLILTCQANKDNYTIAFEGSLTIYSEDSECAELTVNQKHDKLAKDETHIIELDSDERTRRNLELLERCKKLTNKLTTSMAKSDFALTTWSKLKNQNSQSPLQRHPSGNNNENSNESTDVSNEMNNSVIKSQSLPNLYRRKLMSSSINSAALSNSTVDSFSANQRLNPTCLKVYDVSQNRSSTGSQHSEPMSTSTDNQTSSDKSQSKQQSFNLVKLFMKQKSTSNEGIVGIDQLDRSECWPSSSGGESGESLGENRLEDSKTFLSDRPKAELPFEAIEESSSLVYEEIKSANPSSRVYDEVLIEEEESDGAKLSDSENNLYAVVNKPRIKRTSTNMMNSPSRLRHNRKSCSSHSSATSVSISSCSESDGTQITRMNKFIHREPSDTKSTSTHIEVNTEDKSMQTSNIQTSISHDCRELLNIVEPSFLKKLKEGDCEKPVFVLYPNYTLPDIGFLNGRPNIFLNPLKVNLSSKSTDSKRNRNPIKSKRPFSCNDLELLKKKGLGHIRDWDSLNFLLPTECKQLLSEVPELRQHIKDKDVNLKCTSKYCNMAPSPKYRNRPMSCDCNNLAGNTTVSSSSSTATQPSSGYRGSSTMLTDSSAQNSPAPAGNFNPLFVYRYDSATSSEASVGHDGTRNNPNIQRRGDQNRLAKHGELVPPRPPLPKGILRKSLDKTRKCNTQTKRYSMFEIDDLIQDPLVCANTAVEQKTKRRSLQEPYYLQNQNVDFRKNNDLAAKRLSQQFLDATEKDIDYHEYYQDEGVGTESSLESGKSNELKYHRPQTPPLPKPRTKKIEYIDFPPPGALISSADLQQLEEFLKQSGFNCQNMDEWDQNQVQKVRSQVTKFLQMKRSQEENQKSTDSNASSCNSKKSVSFAQKPDTRIESPPNTQTKAMDELKGKNLAEIPICEESEVSPDEFGSPLRQETRTKYDIIDVSQKRALVSNVTDAVEMLIQHFSRATDQAELAFLGDSKNSPACAKIALNALCPALYAIFRDGLRESIDTSFGAVDNSVWQMVEATARQVLRINSEDAVTEGLVKFNAFILGLLNSQSVDAWVSYVRTRESILAKHYDPDSLVLAGCVGEPRCRALLDTLLASLEPLRLLPFTLDLMFEMRELHRSFKRIESDMRAASRCNQLDTSGEEPWRPSSANSCASNNTGNGSNNSGETSPATARCSKIPRPVSSPVRPQAPTVPSPAKNSHRGIPVAVKKASPTSGIPKSQPRAGSSKRPPQPANRKTPEKPARKSLENTNTKNISNVKNTSNSKQSPTSRVDGCREAGSPRPSSLPYARAPPPAAPRRAASSSAARVSNARTANKHKYVL</sequence>
<feature type="compositionally biased region" description="Polar residues" evidence="1">
    <location>
        <begin position="238"/>
        <end position="251"/>
    </location>
</feature>
<feature type="compositionally biased region" description="Polar residues" evidence="1">
    <location>
        <begin position="915"/>
        <end position="931"/>
    </location>
</feature>
<dbReference type="PANTHER" id="PTHR15591:SF13">
    <property type="entry name" value="RUN DOMAIN-CONTAINING PROTEIN"/>
    <property type="match status" value="1"/>
</dbReference>
<feature type="compositionally biased region" description="Low complexity" evidence="1">
    <location>
        <begin position="1335"/>
        <end position="1344"/>
    </location>
</feature>
<dbReference type="PANTHER" id="PTHR15591">
    <property type="entry name" value="RUN AND SH3 DOMAIN CONTAINING"/>
    <property type="match status" value="1"/>
</dbReference>
<dbReference type="InterPro" id="IPR047343">
    <property type="entry name" value="RUSC1_2"/>
</dbReference>
<feature type="domain" description="RUN" evidence="2">
    <location>
        <begin position="1032"/>
        <end position="1168"/>
    </location>
</feature>
<feature type="compositionally biased region" description="Low complexity" evidence="1">
    <location>
        <begin position="169"/>
        <end position="182"/>
    </location>
</feature>
<keyword evidence="4" id="KW-1185">Reference proteome</keyword>